<dbReference type="GO" id="GO:0032259">
    <property type="term" value="P:methylation"/>
    <property type="evidence" value="ECO:0007669"/>
    <property type="project" value="UniProtKB-KW"/>
</dbReference>
<comment type="caution">
    <text evidence="2">The sequence shown here is derived from an EMBL/GenBank/DDBJ whole genome shotgun (WGS) entry which is preliminary data.</text>
</comment>
<accession>A0A699GHK2</accession>
<evidence type="ECO:0000256" key="1">
    <source>
        <dbReference type="SAM" id="MobiDB-lite"/>
    </source>
</evidence>
<keyword evidence="2" id="KW-0489">Methyltransferase</keyword>
<dbReference type="PANTHER" id="PTHR36486">
    <property type="entry name" value="OS01G0977800 PROTEIN"/>
    <property type="match status" value="1"/>
</dbReference>
<dbReference type="InterPro" id="IPR053057">
    <property type="entry name" value="XLG_GTP-binding"/>
</dbReference>
<name>A0A699GHK2_TANCI</name>
<reference evidence="2" key="1">
    <citation type="journal article" date="2019" name="Sci. Rep.">
        <title>Draft genome of Tanacetum cinerariifolium, the natural source of mosquito coil.</title>
        <authorList>
            <person name="Yamashiro T."/>
            <person name="Shiraishi A."/>
            <person name="Satake H."/>
            <person name="Nakayama K."/>
        </authorList>
    </citation>
    <scope>NUCLEOTIDE SEQUENCE</scope>
</reference>
<proteinExistence type="predicted"/>
<dbReference type="PANTHER" id="PTHR36486:SF4">
    <property type="entry name" value="PH DOMAIN-CONTAINING PROTEIN"/>
    <property type="match status" value="1"/>
</dbReference>
<dbReference type="GO" id="GO:0008168">
    <property type="term" value="F:methyltransferase activity"/>
    <property type="evidence" value="ECO:0007669"/>
    <property type="project" value="UniProtKB-KW"/>
</dbReference>
<protein>
    <submittedName>
        <fullName evidence="2">Lysine-specific demethylase 5D isoform X1</fullName>
    </submittedName>
</protein>
<dbReference type="Gene3D" id="1.10.400.10">
    <property type="entry name" value="GI Alpha 1, domain 2-like"/>
    <property type="match status" value="1"/>
</dbReference>
<dbReference type="SUPFAM" id="SSF47895">
    <property type="entry name" value="Transducin (alpha subunit), insertion domain"/>
    <property type="match status" value="1"/>
</dbReference>
<sequence length="645" mass="73009">MSTHGRKKAIAEPTPPDHDPRDDIVDEDEEYPFVNKYPSLKEEPIMLVEDESCLVYDTNNEAKESMSIYDTDIEDVIEEEEGFFNNPHQVSYNIPKALHADVGCITIVSIVSTPVNSGNLSLPVVYPFLKREPKPFSGLTVPEANPPCSTVGEGKLSASEEDQGHHDTLDYDNRTQDVTFREPESSTTVQDESHYSHDLMCQERPQANPNIKKGYVIIVLREIGRKCITCVGYPINELKRGHLGRCSNVFKNLLTDNQVKQVMTFEKSYRVNQAPYWLIIVNGEPLSFDKVLILQTYAYPPKRLVQEDIGMIRCLDCGERMGINHPSDAFDWLLRFNEIVKNTQDQDDQENIVNELVFLEKDRPLLKDQVDELLLVDVELKKASCGVEAWKVFGSKMPLESVHQVIVMATELQIENEKVFKKITDVLAQAVCLEEKSKHMLSCEVQMSEFEDVVRMSEDLSAVIPTLDAVKGALSVGKSWLTKSKPFLASDLSLMLVLNSLLKVNTLKILVWKSKSLKILVEERSLLEDVLASFMKWETNAYSALDDAYTLPMVVEYFLSRVVEISSMTYEPSDEDILYADAITFSNGLASMQYSIPSTLPVTFMDATEQNHASLQRCQLIRVKMTKIQGRVFFQVEEDDAGGIK</sequence>
<gene>
    <name evidence="2" type="ORF">Tci_000955</name>
</gene>
<dbReference type="InterPro" id="IPR011025">
    <property type="entry name" value="GproteinA_insert"/>
</dbReference>
<feature type="region of interest" description="Disordered" evidence="1">
    <location>
        <begin position="1"/>
        <end position="28"/>
    </location>
</feature>
<organism evidence="2">
    <name type="scientific">Tanacetum cinerariifolium</name>
    <name type="common">Dalmatian daisy</name>
    <name type="synonym">Chrysanthemum cinerariifolium</name>
    <dbReference type="NCBI Taxonomy" id="118510"/>
    <lineage>
        <taxon>Eukaryota</taxon>
        <taxon>Viridiplantae</taxon>
        <taxon>Streptophyta</taxon>
        <taxon>Embryophyta</taxon>
        <taxon>Tracheophyta</taxon>
        <taxon>Spermatophyta</taxon>
        <taxon>Magnoliopsida</taxon>
        <taxon>eudicotyledons</taxon>
        <taxon>Gunneridae</taxon>
        <taxon>Pentapetalae</taxon>
        <taxon>asterids</taxon>
        <taxon>campanulids</taxon>
        <taxon>Asterales</taxon>
        <taxon>Asteraceae</taxon>
        <taxon>Asteroideae</taxon>
        <taxon>Anthemideae</taxon>
        <taxon>Anthemidinae</taxon>
        <taxon>Tanacetum</taxon>
    </lineage>
</organism>
<dbReference type="AlphaFoldDB" id="A0A699GHK2"/>
<evidence type="ECO:0000313" key="2">
    <source>
        <dbReference type="EMBL" id="GEU28977.1"/>
    </source>
</evidence>
<feature type="region of interest" description="Disordered" evidence="1">
    <location>
        <begin position="140"/>
        <end position="171"/>
    </location>
</feature>
<keyword evidence="2" id="KW-0808">Transferase</keyword>
<dbReference type="GO" id="GO:0007165">
    <property type="term" value="P:signal transduction"/>
    <property type="evidence" value="ECO:0007669"/>
    <property type="project" value="InterPro"/>
</dbReference>
<dbReference type="EMBL" id="BKCJ010000034">
    <property type="protein sequence ID" value="GEU28977.1"/>
    <property type="molecule type" value="Genomic_DNA"/>
</dbReference>
<feature type="compositionally biased region" description="Basic and acidic residues" evidence="1">
    <location>
        <begin position="162"/>
        <end position="171"/>
    </location>
</feature>